<evidence type="ECO:0008006" key="4">
    <source>
        <dbReference type="Google" id="ProtNLM"/>
    </source>
</evidence>
<reference evidence="2" key="1">
    <citation type="submission" date="2019-06" db="EMBL/GenBank/DDBJ databases">
        <authorList>
            <person name="Zheng W."/>
        </authorList>
    </citation>
    <scope>NUCLEOTIDE SEQUENCE</scope>
    <source>
        <strain evidence="2">QDHG01</strain>
    </source>
</reference>
<accession>A0A8J8P4L2</accession>
<feature type="transmembrane region" description="Helical" evidence="1">
    <location>
        <begin position="128"/>
        <end position="146"/>
    </location>
</feature>
<evidence type="ECO:0000256" key="1">
    <source>
        <dbReference type="SAM" id="Phobius"/>
    </source>
</evidence>
<feature type="transmembrane region" description="Helical" evidence="1">
    <location>
        <begin position="194"/>
        <end position="219"/>
    </location>
</feature>
<evidence type="ECO:0000313" key="2">
    <source>
        <dbReference type="EMBL" id="TNV87158.1"/>
    </source>
</evidence>
<organism evidence="2 3">
    <name type="scientific">Halteria grandinella</name>
    <dbReference type="NCBI Taxonomy" id="5974"/>
    <lineage>
        <taxon>Eukaryota</taxon>
        <taxon>Sar</taxon>
        <taxon>Alveolata</taxon>
        <taxon>Ciliophora</taxon>
        <taxon>Intramacronucleata</taxon>
        <taxon>Spirotrichea</taxon>
        <taxon>Stichotrichia</taxon>
        <taxon>Sporadotrichida</taxon>
        <taxon>Halteriidae</taxon>
        <taxon>Halteria</taxon>
    </lineage>
</organism>
<comment type="caution">
    <text evidence="2">The sequence shown here is derived from an EMBL/GenBank/DDBJ whole genome shotgun (WGS) entry which is preliminary data.</text>
</comment>
<evidence type="ECO:0000313" key="3">
    <source>
        <dbReference type="Proteomes" id="UP000785679"/>
    </source>
</evidence>
<sequence>MIQQYQTILISSLITIKLYLNTFTLSLEDYQSKTSNLADSISVYLALAFLTICIIFPIAMISIIYRNQPKLKSVAFQESYGTLIQGLRVRVRAKKIREKVTPYWNVIAMVRWGASIVTFVFLKDAPAIQIILNIMLSLLFTILTAYIKPFESGTANSSINENSFKIFNEILVTYYLILMLMLTDITTDQDLRKIVGLAELGIIGVCVLSNIIKAVLAGINELCRRRKLKQAKQLPIQSKSPALKHPIITPSIKQKISLKPKRSLTKKKTKRNTFSTNNDLSLTDLTSPSCYVFDEREDARIREAKGDQISRNEVYLPFHGGLQPAQFSYSRAIADEVLRRASLFRVQQNLLTNPTLGRESAYKSTLHLPPEQKYYEQGI</sequence>
<name>A0A8J8P4L2_HALGN</name>
<dbReference type="Proteomes" id="UP000785679">
    <property type="component" value="Unassembled WGS sequence"/>
</dbReference>
<feature type="transmembrane region" description="Helical" evidence="1">
    <location>
        <begin position="102"/>
        <end position="122"/>
    </location>
</feature>
<keyword evidence="1" id="KW-1133">Transmembrane helix</keyword>
<gene>
    <name evidence="2" type="ORF">FGO68_gene6251</name>
</gene>
<proteinExistence type="predicted"/>
<feature type="transmembrane region" description="Helical" evidence="1">
    <location>
        <begin position="43"/>
        <end position="65"/>
    </location>
</feature>
<feature type="transmembrane region" description="Helical" evidence="1">
    <location>
        <begin position="7"/>
        <end position="23"/>
    </location>
</feature>
<dbReference type="AlphaFoldDB" id="A0A8J8P4L2"/>
<keyword evidence="1" id="KW-0812">Transmembrane</keyword>
<protein>
    <recommendedName>
        <fullName evidence="4">TRP C-terminal domain-containing protein</fullName>
    </recommendedName>
</protein>
<dbReference type="EMBL" id="RRYP01000600">
    <property type="protein sequence ID" value="TNV87158.1"/>
    <property type="molecule type" value="Genomic_DNA"/>
</dbReference>
<keyword evidence="3" id="KW-1185">Reference proteome</keyword>
<keyword evidence="1" id="KW-0472">Membrane</keyword>
<feature type="transmembrane region" description="Helical" evidence="1">
    <location>
        <begin position="166"/>
        <end position="182"/>
    </location>
</feature>